<dbReference type="AlphaFoldDB" id="A0A813W6T7"/>
<proteinExistence type="predicted"/>
<evidence type="ECO:0000313" key="2">
    <source>
        <dbReference type="EMBL" id="CAF3913522.1"/>
    </source>
</evidence>
<reference evidence="1" key="1">
    <citation type="submission" date="2021-02" db="EMBL/GenBank/DDBJ databases">
        <authorList>
            <person name="Nowell W R."/>
        </authorList>
    </citation>
    <scope>NUCLEOTIDE SEQUENCE</scope>
</reference>
<name>A0A813W6T7_9BILA</name>
<dbReference type="InterPro" id="IPR011990">
    <property type="entry name" value="TPR-like_helical_dom_sf"/>
</dbReference>
<gene>
    <name evidence="1" type="ORF">JYZ213_LOCUS7885</name>
    <name evidence="2" type="ORF">OXD698_LOCUS24618</name>
</gene>
<sequence>MIDKLKDFLDSKLTFYRVEIECDLTIIHSVIIASIACHGAAHYFKRNYDKALQFYEDSYKLCISIEQSSKVILNDIDPTFNVRGKYDEALNLSCTSSIAALFNDTDRLNEVMGYHEKYFPTDYDTIGLI</sequence>
<accession>A0A813W6T7</accession>
<dbReference type="Proteomes" id="UP000663844">
    <property type="component" value="Unassembled WGS sequence"/>
</dbReference>
<dbReference type="EMBL" id="CAJOAZ010002279">
    <property type="protein sequence ID" value="CAF3913522.1"/>
    <property type="molecule type" value="Genomic_DNA"/>
</dbReference>
<organism evidence="1 3">
    <name type="scientific">Adineta steineri</name>
    <dbReference type="NCBI Taxonomy" id="433720"/>
    <lineage>
        <taxon>Eukaryota</taxon>
        <taxon>Metazoa</taxon>
        <taxon>Spiralia</taxon>
        <taxon>Gnathifera</taxon>
        <taxon>Rotifera</taxon>
        <taxon>Eurotatoria</taxon>
        <taxon>Bdelloidea</taxon>
        <taxon>Adinetida</taxon>
        <taxon>Adinetidae</taxon>
        <taxon>Adineta</taxon>
    </lineage>
</organism>
<dbReference type="Gene3D" id="1.25.40.10">
    <property type="entry name" value="Tetratricopeptide repeat domain"/>
    <property type="match status" value="1"/>
</dbReference>
<dbReference type="EMBL" id="CAJNOG010000052">
    <property type="protein sequence ID" value="CAF0850760.1"/>
    <property type="molecule type" value="Genomic_DNA"/>
</dbReference>
<comment type="caution">
    <text evidence="1">The sequence shown here is derived from an EMBL/GenBank/DDBJ whole genome shotgun (WGS) entry which is preliminary data.</text>
</comment>
<evidence type="ECO:0000313" key="1">
    <source>
        <dbReference type="EMBL" id="CAF0850760.1"/>
    </source>
</evidence>
<dbReference type="Proteomes" id="UP000663845">
    <property type="component" value="Unassembled WGS sequence"/>
</dbReference>
<evidence type="ECO:0000313" key="3">
    <source>
        <dbReference type="Proteomes" id="UP000663845"/>
    </source>
</evidence>
<protein>
    <submittedName>
        <fullName evidence="1">Uncharacterized protein</fullName>
    </submittedName>
</protein>